<reference evidence="2" key="1">
    <citation type="journal article" date="2020" name="Stud. Mycol.">
        <title>101 Dothideomycetes genomes: a test case for predicting lifestyles and emergence of pathogens.</title>
        <authorList>
            <person name="Haridas S."/>
            <person name="Albert R."/>
            <person name="Binder M."/>
            <person name="Bloem J."/>
            <person name="Labutti K."/>
            <person name="Salamov A."/>
            <person name="Andreopoulos B."/>
            <person name="Baker S."/>
            <person name="Barry K."/>
            <person name="Bills G."/>
            <person name="Bluhm B."/>
            <person name="Cannon C."/>
            <person name="Castanera R."/>
            <person name="Culley D."/>
            <person name="Daum C."/>
            <person name="Ezra D."/>
            <person name="Gonzalez J."/>
            <person name="Henrissat B."/>
            <person name="Kuo A."/>
            <person name="Liang C."/>
            <person name="Lipzen A."/>
            <person name="Lutzoni F."/>
            <person name="Magnuson J."/>
            <person name="Mondo S."/>
            <person name="Nolan M."/>
            <person name="Ohm R."/>
            <person name="Pangilinan J."/>
            <person name="Park H.-J."/>
            <person name="Ramirez L."/>
            <person name="Alfaro M."/>
            <person name="Sun H."/>
            <person name="Tritt A."/>
            <person name="Yoshinaga Y."/>
            <person name="Zwiers L.-H."/>
            <person name="Turgeon B."/>
            <person name="Goodwin S."/>
            <person name="Spatafora J."/>
            <person name="Crous P."/>
            <person name="Grigoriev I."/>
        </authorList>
    </citation>
    <scope>NUCLEOTIDE SEQUENCE</scope>
    <source>
        <strain evidence="2">ATCC 16933</strain>
    </source>
</reference>
<evidence type="ECO:0000256" key="1">
    <source>
        <dbReference type="SAM" id="MobiDB-lite"/>
    </source>
</evidence>
<proteinExistence type="predicted"/>
<evidence type="ECO:0000313" key="2">
    <source>
        <dbReference type="EMBL" id="KAF2459049.1"/>
    </source>
</evidence>
<name>A0A6A6P573_9PEZI</name>
<dbReference type="EMBL" id="MU001676">
    <property type="protein sequence ID" value="KAF2459049.1"/>
    <property type="molecule type" value="Genomic_DNA"/>
</dbReference>
<dbReference type="Proteomes" id="UP000799766">
    <property type="component" value="Unassembled WGS sequence"/>
</dbReference>
<gene>
    <name evidence="2" type="ORF">BDY21DRAFT_199819</name>
</gene>
<accession>A0A6A6P573</accession>
<dbReference type="AlphaFoldDB" id="A0A6A6P573"/>
<keyword evidence="3" id="KW-1185">Reference proteome</keyword>
<feature type="region of interest" description="Disordered" evidence="1">
    <location>
        <begin position="39"/>
        <end position="65"/>
    </location>
</feature>
<sequence>MHARPAKHSPTDRHPTWLARLRTSCPFISTSYRHHPSITHRARGASPSPVQSGPPRVHKSPSTQHAPVIRRLWARTAQRWVRVQQCATTYLSAPAGCRPTPGAPLPASSCWGAGHHHHQLSLLLFAQGACAIAARWLVCPDREKPCWHVP</sequence>
<evidence type="ECO:0000313" key="3">
    <source>
        <dbReference type="Proteomes" id="UP000799766"/>
    </source>
</evidence>
<organism evidence="2 3">
    <name type="scientific">Lineolata rhizophorae</name>
    <dbReference type="NCBI Taxonomy" id="578093"/>
    <lineage>
        <taxon>Eukaryota</taxon>
        <taxon>Fungi</taxon>
        <taxon>Dikarya</taxon>
        <taxon>Ascomycota</taxon>
        <taxon>Pezizomycotina</taxon>
        <taxon>Dothideomycetes</taxon>
        <taxon>Dothideomycetes incertae sedis</taxon>
        <taxon>Lineolatales</taxon>
        <taxon>Lineolataceae</taxon>
        <taxon>Lineolata</taxon>
    </lineage>
</organism>
<protein>
    <submittedName>
        <fullName evidence="2">Uncharacterized protein</fullName>
    </submittedName>
</protein>